<dbReference type="STRING" id="642780.SAMN04488570_1553"/>
<reference evidence="2" key="1">
    <citation type="submission" date="2016-10" db="EMBL/GenBank/DDBJ databases">
        <authorList>
            <person name="Varghese N."/>
            <person name="Submissions S."/>
        </authorList>
    </citation>
    <scope>NUCLEOTIDE SEQUENCE [LARGE SCALE GENOMIC DNA]</scope>
    <source>
        <strain evidence="2">DSM 22127</strain>
    </source>
</reference>
<dbReference type="AlphaFoldDB" id="A0A1H1R2D0"/>
<name>A0A1H1R2D0_9ACTN</name>
<dbReference type="GO" id="GO:0016740">
    <property type="term" value="F:transferase activity"/>
    <property type="evidence" value="ECO:0007669"/>
    <property type="project" value="UniProtKB-KW"/>
</dbReference>
<sequence>MIGYYVHHQGRGHVHRALAVARARARQGGTTTGLSSAPRPEGWPGAWVRLPLEDVTDPTAALDPRAGGQLHWVPRGDEGLMARSRALSEWLASARPRAVVVDVSVEVALLVRLHGVPVVTVVQPGQRDDAAHLAGYRASSALVAPWPADAETFVAGGFTPRLPVDVRSRIRPVGAISRLAGTPVPAPAPGSDGRPRVLVLQGRGGAALTPLDEHQLEQRLPHLAWTVVGGHGRWVEDPTELVAAADVVVMQAGLGSLADVAAVRRPAVLVASPRPFDEQLTTARVLAEGGWPVVVAGSGEEALGRDVLDRALALDGDRWAGWTDPGAADHLLTVVDAVALPDRPTTAPAVPPQRSEVGV</sequence>
<dbReference type="SUPFAM" id="SSF53756">
    <property type="entry name" value="UDP-Glycosyltransferase/glycogen phosphorylase"/>
    <property type="match status" value="1"/>
</dbReference>
<dbReference type="EMBL" id="LT629757">
    <property type="protein sequence ID" value="SDS29129.1"/>
    <property type="molecule type" value="Genomic_DNA"/>
</dbReference>
<dbReference type="OrthoDB" id="9809594at2"/>
<dbReference type="RefSeq" id="WP_091728012.1">
    <property type="nucleotide sequence ID" value="NZ_LT629757.1"/>
</dbReference>
<organism evidence="1 2">
    <name type="scientific">Nocardioides scoriae</name>
    <dbReference type="NCBI Taxonomy" id="642780"/>
    <lineage>
        <taxon>Bacteria</taxon>
        <taxon>Bacillati</taxon>
        <taxon>Actinomycetota</taxon>
        <taxon>Actinomycetes</taxon>
        <taxon>Propionibacteriales</taxon>
        <taxon>Nocardioidaceae</taxon>
        <taxon>Nocardioides</taxon>
    </lineage>
</organism>
<evidence type="ECO:0000313" key="2">
    <source>
        <dbReference type="Proteomes" id="UP000198859"/>
    </source>
</evidence>
<gene>
    <name evidence="1" type="ORF">SAMN04488570_1553</name>
</gene>
<dbReference type="Gene3D" id="3.40.50.2000">
    <property type="entry name" value="Glycogen Phosphorylase B"/>
    <property type="match status" value="1"/>
</dbReference>
<accession>A0A1H1R2D0</accession>
<evidence type="ECO:0000313" key="1">
    <source>
        <dbReference type="EMBL" id="SDS29129.1"/>
    </source>
</evidence>
<keyword evidence="1" id="KW-0808">Transferase</keyword>
<dbReference type="Proteomes" id="UP000198859">
    <property type="component" value="Chromosome I"/>
</dbReference>
<proteinExistence type="predicted"/>
<protein>
    <submittedName>
        <fullName evidence="1">UDP-N-acetylglucosamine:LPS N-acetylglucosamine transferase</fullName>
    </submittedName>
</protein>
<keyword evidence="2" id="KW-1185">Reference proteome</keyword>